<evidence type="ECO:0000313" key="2">
    <source>
        <dbReference type="Ensembl" id="ENSSDAP00000000067.1"/>
    </source>
</evidence>
<reference evidence="2" key="1">
    <citation type="submission" date="2025-08" db="UniProtKB">
        <authorList>
            <consortium name="Ensembl"/>
        </authorList>
    </citation>
    <scope>IDENTIFICATION</scope>
</reference>
<evidence type="ECO:0000313" key="3">
    <source>
        <dbReference type="Proteomes" id="UP000694422"/>
    </source>
</evidence>
<dbReference type="AlphaFoldDB" id="A0A8C9NZJ9"/>
<evidence type="ECO:0000256" key="1">
    <source>
        <dbReference type="SAM" id="MobiDB-lite"/>
    </source>
</evidence>
<dbReference type="Ensembl" id="ENSSDAT00000000087.1">
    <property type="protein sequence ID" value="ENSSDAP00000000067.1"/>
    <property type="gene ID" value="ENSSDAG00000000100.1"/>
</dbReference>
<proteinExistence type="predicted"/>
<protein>
    <submittedName>
        <fullName evidence="2">Uncharacterized protein</fullName>
    </submittedName>
</protein>
<sequence length="79" mass="8712">GSGGNEGGWRLPVVKKRSVSEAGPGGQPKRRQEELEKVGKPEDPEGVQRRSGHRRHLTRSGFLQTTTMDPTETQNRFSG</sequence>
<feature type="compositionally biased region" description="Basic and acidic residues" evidence="1">
    <location>
        <begin position="30"/>
        <end position="48"/>
    </location>
</feature>
<feature type="region of interest" description="Disordered" evidence="1">
    <location>
        <begin position="1"/>
        <end position="79"/>
    </location>
</feature>
<accession>A0A8C9NZJ9</accession>
<organism evidence="2 3">
    <name type="scientific">Spermophilus dauricus</name>
    <name type="common">Daurian ground squirrel</name>
    <dbReference type="NCBI Taxonomy" id="99837"/>
    <lineage>
        <taxon>Eukaryota</taxon>
        <taxon>Metazoa</taxon>
        <taxon>Chordata</taxon>
        <taxon>Craniata</taxon>
        <taxon>Vertebrata</taxon>
        <taxon>Euteleostomi</taxon>
        <taxon>Mammalia</taxon>
        <taxon>Eutheria</taxon>
        <taxon>Euarchontoglires</taxon>
        <taxon>Glires</taxon>
        <taxon>Rodentia</taxon>
        <taxon>Sciuromorpha</taxon>
        <taxon>Sciuridae</taxon>
        <taxon>Xerinae</taxon>
        <taxon>Marmotini</taxon>
        <taxon>Spermophilus</taxon>
    </lineage>
</organism>
<name>A0A8C9NZJ9_SPEDA</name>
<keyword evidence="3" id="KW-1185">Reference proteome</keyword>
<feature type="compositionally biased region" description="Polar residues" evidence="1">
    <location>
        <begin position="61"/>
        <end position="79"/>
    </location>
</feature>
<reference evidence="2" key="2">
    <citation type="submission" date="2025-09" db="UniProtKB">
        <authorList>
            <consortium name="Ensembl"/>
        </authorList>
    </citation>
    <scope>IDENTIFICATION</scope>
</reference>
<dbReference type="Proteomes" id="UP000694422">
    <property type="component" value="Unplaced"/>
</dbReference>